<accession>A0A9J6C4P3</accession>
<dbReference type="PANTHER" id="PTHR11005">
    <property type="entry name" value="LYSOSOMAL ACID LIPASE-RELATED"/>
    <property type="match status" value="1"/>
</dbReference>
<evidence type="ECO:0000313" key="12">
    <source>
        <dbReference type="Proteomes" id="UP001107558"/>
    </source>
</evidence>
<evidence type="ECO:0000259" key="10">
    <source>
        <dbReference type="Pfam" id="PF04083"/>
    </source>
</evidence>
<keyword evidence="12" id="KW-1185">Reference proteome</keyword>
<dbReference type="InterPro" id="IPR029058">
    <property type="entry name" value="AB_hydrolase_fold"/>
</dbReference>
<dbReference type="SUPFAM" id="SSF53474">
    <property type="entry name" value="alpha/beta-Hydrolases"/>
    <property type="match status" value="1"/>
</dbReference>
<name>A0A9J6C4P3_POLVA</name>
<dbReference type="Pfam" id="PF04083">
    <property type="entry name" value="Abhydro_lipase"/>
    <property type="match status" value="1"/>
</dbReference>
<protein>
    <recommendedName>
        <fullName evidence="7">Lipase</fullName>
    </recommendedName>
</protein>
<dbReference type="EMBL" id="JADBJN010000002">
    <property type="protein sequence ID" value="KAG5676534.1"/>
    <property type="molecule type" value="Genomic_DNA"/>
</dbReference>
<evidence type="ECO:0000256" key="4">
    <source>
        <dbReference type="ARBA" id="ARBA00022963"/>
    </source>
</evidence>
<keyword evidence="3 7" id="KW-0378">Hydrolase</keyword>
<evidence type="ECO:0000256" key="6">
    <source>
        <dbReference type="ARBA" id="ARBA00023180"/>
    </source>
</evidence>
<dbReference type="FunFam" id="3.40.50.1820:FF:000021">
    <property type="entry name" value="Lipase"/>
    <property type="match status" value="1"/>
</dbReference>
<dbReference type="InterPro" id="IPR006693">
    <property type="entry name" value="AB_hydrolase_lipase"/>
</dbReference>
<evidence type="ECO:0000256" key="5">
    <source>
        <dbReference type="ARBA" id="ARBA00023098"/>
    </source>
</evidence>
<dbReference type="GO" id="GO:0016788">
    <property type="term" value="F:hydrolase activity, acting on ester bonds"/>
    <property type="evidence" value="ECO:0007669"/>
    <property type="project" value="InterPro"/>
</dbReference>
<evidence type="ECO:0000256" key="7">
    <source>
        <dbReference type="PIRNR" id="PIRNR000862"/>
    </source>
</evidence>
<sequence length="369" mass="42345">MKIILLLVLKIHQEGYPVQNYSVITSDGYVLQLVRITRSKKSQQIKEKTVVFLMHGLLCSSMDWLVLGKEKALPFLLADAGFDVFLGNARGNSHSRKNIHLSPNSKKFWNFSWHEIGTIDIPAMIDFALSLTQQSSLHYIGHSQGTTSFFVSASIREELNMKVRTMHALAPVAFMNHLKSPLLRIMAPMVNKIHRIFDSLGVYEFLPTHDMMVQFGMHACQRESSFREVCANALFLLCGYDSIQFNRTLFSQIAQYTPAGASVDQLVHYAQEINSGKFQMFDYGILKNFVKYHGKSPPSYQLDKISVQIFLYYGDNDWMASVIDVQRLAKKLKKNHQIFLKKFNHLDFIYGNDADKLVYKKVIEIIKEN</sequence>
<keyword evidence="5" id="KW-0443">Lipid metabolism</keyword>
<proteinExistence type="inferred from homology"/>
<evidence type="ECO:0000256" key="3">
    <source>
        <dbReference type="ARBA" id="ARBA00022801"/>
    </source>
</evidence>
<dbReference type="GO" id="GO:0016042">
    <property type="term" value="P:lipid catabolic process"/>
    <property type="evidence" value="ECO:0007669"/>
    <property type="project" value="UniProtKB-KW"/>
</dbReference>
<feature type="chain" id="PRO_5039891977" description="Lipase" evidence="9">
    <location>
        <begin position="16"/>
        <end position="369"/>
    </location>
</feature>
<evidence type="ECO:0000256" key="8">
    <source>
        <dbReference type="PIRSR" id="PIRSR000862-1"/>
    </source>
</evidence>
<reference evidence="11" key="1">
    <citation type="submission" date="2021-03" db="EMBL/GenBank/DDBJ databases">
        <title>Chromosome level genome of the anhydrobiotic midge Polypedilum vanderplanki.</title>
        <authorList>
            <person name="Yoshida Y."/>
            <person name="Kikawada T."/>
            <person name="Gusev O."/>
        </authorList>
    </citation>
    <scope>NUCLEOTIDE SEQUENCE</scope>
    <source>
        <strain evidence="11">NIAS01</strain>
        <tissue evidence="11">Whole body or cell culture</tissue>
    </source>
</reference>
<comment type="similarity">
    <text evidence="1 7">Belongs to the AB hydrolase superfamily. Lipase family.</text>
</comment>
<dbReference type="PIRSF" id="PIRSF000862">
    <property type="entry name" value="Steryl_ester_lip"/>
    <property type="match status" value="1"/>
</dbReference>
<feature type="active site" description="Nucleophile" evidence="8">
    <location>
        <position position="143"/>
    </location>
</feature>
<dbReference type="Gene3D" id="3.40.50.1820">
    <property type="entry name" value="alpha/beta hydrolase"/>
    <property type="match status" value="1"/>
</dbReference>
<comment type="caution">
    <text evidence="11">The sequence shown here is derived from an EMBL/GenBank/DDBJ whole genome shotgun (WGS) entry which is preliminary data.</text>
</comment>
<keyword evidence="2 9" id="KW-0732">Signal</keyword>
<keyword evidence="4 7" id="KW-0442">Lipid degradation</keyword>
<feature type="domain" description="Partial AB-hydrolase lipase" evidence="10">
    <location>
        <begin position="11"/>
        <end position="66"/>
    </location>
</feature>
<feature type="active site" description="Charge relay system" evidence="8">
    <location>
        <position position="345"/>
    </location>
</feature>
<gene>
    <name evidence="11" type="ORF">PVAND_006360</name>
</gene>
<organism evidence="11 12">
    <name type="scientific">Polypedilum vanderplanki</name>
    <name type="common">Sleeping chironomid midge</name>
    <dbReference type="NCBI Taxonomy" id="319348"/>
    <lineage>
        <taxon>Eukaryota</taxon>
        <taxon>Metazoa</taxon>
        <taxon>Ecdysozoa</taxon>
        <taxon>Arthropoda</taxon>
        <taxon>Hexapoda</taxon>
        <taxon>Insecta</taxon>
        <taxon>Pterygota</taxon>
        <taxon>Neoptera</taxon>
        <taxon>Endopterygota</taxon>
        <taxon>Diptera</taxon>
        <taxon>Nematocera</taxon>
        <taxon>Chironomoidea</taxon>
        <taxon>Chironomidae</taxon>
        <taxon>Chironominae</taxon>
        <taxon>Polypedilum</taxon>
        <taxon>Polypedilum</taxon>
    </lineage>
</organism>
<dbReference type="Proteomes" id="UP001107558">
    <property type="component" value="Chromosome 2"/>
</dbReference>
<evidence type="ECO:0000256" key="1">
    <source>
        <dbReference type="ARBA" id="ARBA00010701"/>
    </source>
</evidence>
<keyword evidence="6" id="KW-0325">Glycoprotein</keyword>
<feature type="active site" description="Charge relay system" evidence="8">
    <location>
        <position position="317"/>
    </location>
</feature>
<evidence type="ECO:0000313" key="11">
    <source>
        <dbReference type="EMBL" id="KAG5676534.1"/>
    </source>
</evidence>
<feature type="signal peptide" evidence="9">
    <location>
        <begin position="1"/>
        <end position="15"/>
    </location>
</feature>
<dbReference type="AlphaFoldDB" id="A0A9J6C4P3"/>
<dbReference type="OrthoDB" id="9974421at2759"/>
<evidence type="ECO:0000256" key="9">
    <source>
        <dbReference type="SAM" id="SignalP"/>
    </source>
</evidence>
<evidence type="ECO:0000256" key="2">
    <source>
        <dbReference type="ARBA" id="ARBA00022729"/>
    </source>
</evidence>
<dbReference type="InterPro" id="IPR025483">
    <property type="entry name" value="Lipase_euk"/>
</dbReference>